<proteinExistence type="predicted"/>
<gene>
    <name evidence="1" type="ORF">LCGC14_1576340</name>
</gene>
<accession>A0A0F9J4B7</accession>
<organism evidence="1">
    <name type="scientific">marine sediment metagenome</name>
    <dbReference type="NCBI Taxonomy" id="412755"/>
    <lineage>
        <taxon>unclassified sequences</taxon>
        <taxon>metagenomes</taxon>
        <taxon>ecological metagenomes</taxon>
    </lineage>
</organism>
<feature type="non-terminal residue" evidence="1">
    <location>
        <position position="1"/>
    </location>
</feature>
<dbReference type="EMBL" id="LAZR01012353">
    <property type="protein sequence ID" value="KKM27269.1"/>
    <property type="molecule type" value="Genomic_DNA"/>
</dbReference>
<reference evidence="1" key="1">
    <citation type="journal article" date="2015" name="Nature">
        <title>Complex archaea that bridge the gap between prokaryotes and eukaryotes.</title>
        <authorList>
            <person name="Spang A."/>
            <person name="Saw J.H."/>
            <person name="Jorgensen S.L."/>
            <person name="Zaremba-Niedzwiedzka K."/>
            <person name="Martijn J."/>
            <person name="Lind A.E."/>
            <person name="van Eijk R."/>
            <person name="Schleper C."/>
            <person name="Guy L."/>
            <person name="Ettema T.J."/>
        </authorList>
    </citation>
    <scope>NUCLEOTIDE SEQUENCE</scope>
</reference>
<sequence>RALRGVFPVWPTGPDHSFKSDGSPIRWQEHYELIDEPLEITLEGWSPDTVFQHKITWRFSIRELTESEFTVPATVGAVRRLLSVLRG</sequence>
<protein>
    <submittedName>
        <fullName evidence="1">Uncharacterized protein</fullName>
    </submittedName>
</protein>
<evidence type="ECO:0000313" key="1">
    <source>
        <dbReference type="EMBL" id="KKM27269.1"/>
    </source>
</evidence>
<name>A0A0F9J4B7_9ZZZZ</name>
<dbReference type="AlphaFoldDB" id="A0A0F9J4B7"/>
<comment type="caution">
    <text evidence="1">The sequence shown here is derived from an EMBL/GenBank/DDBJ whole genome shotgun (WGS) entry which is preliminary data.</text>
</comment>